<comment type="caution">
    <text evidence="2">The sequence shown here is derived from an EMBL/GenBank/DDBJ whole genome shotgun (WGS) entry which is preliminary data.</text>
</comment>
<gene>
    <name evidence="2" type="ORF">AAEO58_04830</name>
</gene>
<dbReference type="Proteomes" id="UP001393056">
    <property type="component" value="Unassembled WGS sequence"/>
</dbReference>
<reference evidence="2 3" key="1">
    <citation type="submission" date="2024-04" db="EMBL/GenBank/DDBJ databases">
        <title>Flavobacterium sp. DGU41 16S ribosomal RNA gene Genome sequencing and assembly.</title>
        <authorList>
            <person name="Park S."/>
        </authorList>
    </citation>
    <scope>NUCLEOTIDE SEQUENCE [LARGE SCALE GENOMIC DNA]</scope>
    <source>
        <strain evidence="2 3">DGU41</strain>
    </source>
</reference>
<evidence type="ECO:0000313" key="3">
    <source>
        <dbReference type="Proteomes" id="UP001393056"/>
    </source>
</evidence>
<evidence type="ECO:0000256" key="1">
    <source>
        <dbReference type="SAM" id="Phobius"/>
    </source>
</evidence>
<name>A0ABU9I5F2_9FLAO</name>
<organism evidence="2 3">
    <name type="scientific">Flavobacterium helocola</name>
    <dbReference type="NCBI Taxonomy" id="3139139"/>
    <lineage>
        <taxon>Bacteria</taxon>
        <taxon>Pseudomonadati</taxon>
        <taxon>Bacteroidota</taxon>
        <taxon>Flavobacteriia</taxon>
        <taxon>Flavobacteriales</taxon>
        <taxon>Flavobacteriaceae</taxon>
        <taxon>Flavobacterium</taxon>
    </lineage>
</organism>
<sequence>MKLVILITEEILLEKFIFTFLLGLLFISFGYFFLKKETKNSMIKTDKEENKYNSYYKKVNYHKNLIALFLGFFMIMLSVIFLYQYVTF</sequence>
<keyword evidence="1" id="KW-0812">Transmembrane</keyword>
<protein>
    <submittedName>
        <fullName evidence="2">Uncharacterized protein</fullName>
    </submittedName>
</protein>
<feature type="transmembrane region" description="Helical" evidence="1">
    <location>
        <begin position="16"/>
        <end position="34"/>
    </location>
</feature>
<evidence type="ECO:0000313" key="2">
    <source>
        <dbReference type="EMBL" id="MEL1247362.1"/>
    </source>
</evidence>
<dbReference type="RefSeq" id="WP_341682326.1">
    <property type="nucleotide sequence ID" value="NZ_JBBYHT010000001.1"/>
</dbReference>
<keyword evidence="1" id="KW-1133">Transmembrane helix</keyword>
<proteinExistence type="predicted"/>
<accession>A0ABU9I5F2</accession>
<keyword evidence="3" id="KW-1185">Reference proteome</keyword>
<dbReference type="EMBL" id="JBBYHT010000001">
    <property type="protein sequence ID" value="MEL1247362.1"/>
    <property type="molecule type" value="Genomic_DNA"/>
</dbReference>
<feature type="transmembrane region" description="Helical" evidence="1">
    <location>
        <begin position="65"/>
        <end position="86"/>
    </location>
</feature>
<keyword evidence="1" id="KW-0472">Membrane</keyword>